<evidence type="ECO:0000313" key="1">
    <source>
        <dbReference type="EMBL" id="QYC09109.1"/>
    </source>
</evidence>
<reference evidence="1 2" key="1">
    <citation type="submission" date="2021-07" db="EMBL/GenBank/DDBJ databases">
        <title>Isolation and characterization of bacteria from a gold mining with a capacity of golden bioaccumulation.</title>
        <authorList>
            <person name="Yang X.J."/>
        </authorList>
    </citation>
    <scope>NUCLEOTIDE SEQUENCE [LARGE SCALE GENOMIC DNA]</scope>
    <source>
        <strain evidence="1 2">Au29</strain>
    </source>
</reference>
<protein>
    <submittedName>
        <fullName evidence="1">Uncharacterized protein</fullName>
    </submittedName>
</protein>
<dbReference type="RefSeq" id="WP_219354754.1">
    <property type="nucleotide sequence ID" value="NZ_CP080034.1"/>
</dbReference>
<dbReference type="Proteomes" id="UP000824334">
    <property type="component" value="Chromosome"/>
</dbReference>
<keyword evidence="2" id="KW-1185">Reference proteome</keyword>
<proteinExistence type="predicted"/>
<sequence length="77" mass="9055">MRPNGDNFHLSPHVGLSHVGFDHLRTQLVDLVEPLNDQQLLSLADGIHELLRQRRALRQHHVERLRHRLNEDPDFDI</sequence>
<gene>
    <name evidence="1" type="ORF">KWG56_10745</name>
</gene>
<dbReference type="GeneID" id="94375750"/>
<accession>A0ABX8TDT2</accession>
<name>A0ABX8TDT2_9CAUL</name>
<dbReference type="EMBL" id="CP080034">
    <property type="protein sequence ID" value="QYC09109.1"/>
    <property type="molecule type" value="Genomic_DNA"/>
</dbReference>
<evidence type="ECO:0000313" key="2">
    <source>
        <dbReference type="Proteomes" id="UP000824334"/>
    </source>
</evidence>
<organism evidence="1 2">
    <name type="scientific">Brevundimonas nasdae</name>
    <dbReference type="NCBI Taxonomy" id="172043"/>
    <lineage>
        <taxon>Bacteria</taxon>
        <taxon>Pseudomonadati</taxon>
        <taxon>Pseudomonadota</taxon>
        <taxon>Alphaproteobacteria</taxon>
        <taxon>Caulobacterales</taxon>
        <taxon>Caulobacteraceae</taxon>
        <taxon>Brevundimonas</taxon>
    </lineage>
</organism>